<keyword evidence="8" id="KW-0326">Glycosidase</keyword>
<protein>
    <recommendedName>
        <fullName evidence="3">non-reducing end alpha-L-arabinofuranosidase</fullName>
        <ecNumber evidence="3">3.2.1.55</ecNumber>
    </recommendedName>
</protein>
<evidence type="ECO:0000259" key="7">
    <source>
        <dbReference type="SMART" id="SM00813"/>
    </source>
</evidence>
<proteinExistence type="inferred from homology"/>
<dbReference type="PROSITE" id="PS51257">
    <property type="entry name" value="PROKAR_LIPOPROTEIN"/>
    <property type="match status" value="1"/>
</dbReference>
<dbReference type="InterPro" id="IPR003305">
    <property type="entry name" value="CenC_carb-bd"/>
</dbReference>
<dbReference type="Pfam" id="PF06964">
    <property type="entry name" value="Alpha-L-AF_C"/>
    <property type="match status" value="1"/>
</dbReference>
<evidence type="ECO:0000313" key="8">
    <source>
        <dbReference type="EMBL" id="OIR07443.1"/>
    </source>
</evidence>
<dbReference type="InterPro" id="IPR017853">
    <property type="entry name" value="GH"/>
</dbReference>
<sequence length="646" mass="70303">MKLIPPAVALLAASACFGAGQPSLTIDASKPLGQVSPRLYGLMTEEINYSYDGGLYAELVRNRAFLDDEKEIPSWAITETNGAVATMSLDRSQPLNAAIPVSLRVDVTSASPDARAGIANSGYWGIPVHPNTTYRASFFAKAAPGYTGDVTVTIQSDDGRTTYASATIKGLTGDWKQYSAVLKTGAVKPTERARYLVTLDQPGTAWFSFVSLFPPTWNNRPNGFRKDLMQMLVDLKPKFLRFPGGNYLEGGSIAERFDWKKTIGPVYDRPGHMSPWGYRSTDGMGLLEFLEWCQDMKAEPVLAVYAGYSLNGEVVKAGPGLEPYVQDALDEIEYVTGDASTKWGAQRIKDGHPAPFPLHYVEIGNEDGFDKSDSYDGRFTQIYKAIKAKYPELKCISTAPQGANQVHSVRPDVIDDHYYSSVPEFLKMGVSQYDHYDRSGPEVFVGEWASHETVFPPWSKLSQVEAPTPDLRAAIGDAAFMTDFERNSDIVKMNCYAPLFVNVNPGGRQWRPDLIGYDALRSYGSPSYYAFKMFSTHLGDQILKVTGSDTSLITCATRDSGTGEIFLKLVNASSAAQNVVIDVPGAEHLGPTAKAIVLSAPATSATNTICAPTDVVPQTTEVEGVHSGFSYTVPGNGVVVLILDTK</sequence>
<dbReference type="SMART" id="SM00813">
    <property type="entry name" value="Alpha-L-AF_C"/>
    <property type="match status" value="1"/>
</dbReference>
<dbReference type="InterPro" id="IPR051563">
    <property type="entry name" value="Glycosyl_Hydrolase_51"/>
</dbReference>
<comment type="catalytic activity">
    <reaction evidence="1">
        <text>Hydrolysis of terminal non-reducing alpha-L-arabinofuranoside residues in alpha-L-arabinosides.</text>
        <dbReference type="EC" id="3.2.1.55"/>
    </reaction>
</comment>
<dbReference type="InterPro" id="IPR055235">
    <property type="entry name" value="ASD1_cat"/>
</dbReference>
<dbReference type="Gene3D" id="2.60.120.260">
    <property type="entry name" value="Galactose-binding domain-like"/>
    <property type="match status" value="1"/>
</dbReference>
<evidence type="ECO:0000256" key="1">
    <source>
        <dbReference type="ARBA" id="ARBA00001462"/>
    </source>
</evidence>
<dbReference type="Pfam" id="PF02018">
    <property type="entry name" value="CBM_4_9"/>
    <property type="match status" value="1"/>
</dbReference>
<dbReference type="EC" id="3.2.1.55" evidence="3"/>
<keyword evidence="5 8" id="KW-0378">Hydrolase</keyword>
<evidence type="ECO:0000256" key="3">
    <source>
        <dbReference type="ARBA" id="ARBA00012670"/>
    </source>
</evidence>
<dbReference type="EMBL" id="MLJW01000037">
    <property type="protein sequence ID" value="OIR07443.1"/>
    <property type="molecule type" value="Genomic_DNA"/>
</dbReference>
<gene>
    <name evidence="8" type="ORF">GALL_104020</name>
</gene>
<keyword evidence="4" id="KW-0732">Signal</keyword>
<dbReference type="PANTHER" id="PTHR31776">
    <property type="entry name" value="ALPHA-L-ARABINOFURANOSIDASE 1"/>
    <property type="match status" value="1"/>
</dbReference>
<dbReference type="InterPro" id="IPR008979">
    <property type="entry name" value="Galactose-bd-like_sf"/>
</dbReference>
<dbReference type="InterPro" id="IPR013780">
    <property type="entry name" value="Glyco_hydro_b"/>
</dbReference>
<dbReference type="SUPFAM" id="SSF51445">
    <property type="entry name" value="(Trans)glycosidases"/>
    <property type="match status" value="1"/>
</dbReference>
<keyword evidence="6" id="KW-0325">Glycoprotein</keyword>
<organism evidence="8">
    <name type="scientific">mine drainage metagenome</name>
    <dbReference type="NCBI Taxonomy" id="410659"/>
    <lineage>
        <taxon>unclassified sequences</taxon>
        <taxon>metagenomes</taxon>
        <taxon>ecological metagenomes</taxon>
    </lineage>
</organism>
<dbReference type="GO" id="GO:0046556">
    <property type="term" value="F:alpha-L-arabinofuranosidase activity"/>
    <property type="evidence" value="ECO:0007669"/>
    <property type="project" value="UniProtKB-EC"/>
</dbReference>
<accession>A0A1J5SHQ1</accession>
<dbReference type="Gene3D" id="2.60.40.1180">
    <property type="entry name" value="Golgi alpha-mannosidase II"/>
    <property type="match status" value="1"/>
</dbReference>
<feature type="domain" description="Alpha-L-arabinofuranosidase C-terminal" evidence="7">
    <location>
        <begin position="446"/>
        <end position="637"/>
    </location>
</feature>
<dbReference type="GO" id="GO:0046373">
    <property type="term" value="P:L-arabinose metabolic process"/>
    <property type="evidence" value="ECO:0007669"/>
    <property type="project" value="InterPro"/>
</dbReference>
<reference evidence="8" key="1">
    <citation type="submission" date="2016-10" db="EMBL/GenBank/DDBJ databases">
        <title>Sequence of Gallionella enrichment culture.</title>
        <authorList>
            <person name="Poehlein A."/>
            <person name="Muehling M."/>
            <person name="Daniel R."/>
        </authorList>
    </citation>
    <scope>NUCLEOTIDE SEQUENCE</scope>
</reference>
<evidence type="ECO:0000256" key="5">
    <source>
        <dbReference type="ARBA" id="ARBA00022801"/>
    </source>
</evidence>
<dbReference type="Gene3D" id="3.20.20.80">
    <property type="entry name" value="Glycosidases"/>
    <property type="match status" value="1"/>
</dbReference>
<evidence type="ECO:0000256" key="2">
    <source>
        <dbReference type="ARBA" id="ARBA00007186"/>
    </source>
</evidence>
<dbReference type="Pfam" id="PF22848">
    <property type="entry name" value="ASD1_dom"/>
    <property type="match status" value="1"/>
</dbReference>
<dbReference type="SUPFAM" id="SSF49785">
    <property type="entry name" value="Galactose-binding domain-like"/>
    <property type="match status" value="1"/>
</dbReference>
<dbReference type="PANTHER" id="PTHR31776:SF0">
    <property type="entry name" value="ALPHA-L-ARABINOFURANOSIDASE 1"/>
    <property type="match status" value="1"/>
</dbReference>
<dbReference type="SUPFAM" id="SSF51011">
    <property type="entry name" value="Glycosyl hydrolase domain"/>
    <property type="match status" value="1"/>
</dbReference>
<evidence type="ECO:0000256" key="6">
    <source>
        <dbReference type="ARBA" id="ARBA00023180"/>
    </source>
</evidence>
<dbReference type="AlphaFoldDB" id="A0A1J5SHQ1"/>
<name>A0A1J5SHQ1_9ZZZZ</name>
<dbReference type="InterPro" id="IPR010720">
    <property type="entry name" value="Alpha-L-AF_C"/>
</dbReference>
<evidence type="ECO:0000256" key="4">
    <source>
        <dbReference type="ARBA" id="ARBA00022729"/>
    </source>
</evidence>
<comment type="similarity">
    <text evidence="2">Belongs to the glycosyl hydrolase 51 family.</text>
</comment>
<comment type="caution">
    <text evidence="8">The sequence shown here is derived from an EMBL/GenBank/DDBJ whole genome shotgun (WGS) entry which is preliminary data.</text>
</comment>